<accession>A0A1M7Z0Z0</accession>
<dbReference type="OrthoDB" id="6379751at2"/>
<feature type="signal peptide" evidence="1">
    <location>
        <begin position="1"/>
        <end position="19"/>
    </location>
</feature>
<dbReference type="RefSeq" id="WP_073585967.1">
    <property type="nucleotide sequence ID" value="NZ_AP024897.1"/>
</dbReference>
<feature type="chain" id="PRO_5013201249" evidence="1">
    <location>
        <begin position="20"/>
        <end position="440"/>
    </location>
</feature>
<evidence type="ECO:0000256" key="1">
    <source>
        <dbReference type="SAM" id="SignalP"/>
    </source>
</evidence>
<dbReference type="EMBL" id="FRFG01000066">
    <property type="protein sequence ID" value="SHO58523.1"/>
    <property type="molecule type" value="Genomic_DNA"/>
</dbReference>
<protein>
    <submittedName>
        <fullName evidence="2">Uncharacterized protein</fullName>
    </submittedName>
</protein>
<evidence type="ECO:0000313" key="2">
    <source>
        <dbReference type="EMBL" id="SHO58523.1"/>
    </source>
</evidence>
<keyword evidence="1" id="KW-0732">Signal</keyword>
<dbReference type="AlphaFoldDB" id="A0A1M7Z0Z0"/>
<dbReference type="STRING" id="1117707.VQ7734_04295"/>
<evidence type="ECO:0000313" key="3">
    <source>
        <dbReference type="Proteomes" id="UP000184600"/>
    </source>
</evidence>
<dbReference type="Proteomes" id="UP000184600">
    <property type="component" value="Unassembled WGS sequence"/>
</dbReference>
<keyword evidence="3" id="KW-1185">Reference proteome</keyword>
<name>A0A1M7Z0Z0_9VIBR</name>
<gene>
    <name evidence="2" type="ORF">VQ7734_04295</name>
</gene>
<proteinExistence type="predicted"/>
<dbReference type="PROSITE" id="PS51257">
    <property type="entry name" value="PROKAR_LIPOPROTEIN"/>
    <property type="match status" value="1"/>
</dbReference>
<reference evidence="3" key="1">
    <citation type="submission" date="2016-12" db="EMBL/GenBank/DDBJ databases">
        <authorList>
            <person name="Rodrigo-Torres L."/>
            <person name="Arahal R.D."/>
            <person name="Lucena T."/>
        </authorList>
    </citation>
    <scope>NUCLEOTIDE SEQUENCE [LARGE SCALE GENOMIC DNA]</scope>
</reference>
<sequence length="440" mass="48086">MRKAIISVGIVMSSALLTACGGDGGSGSEGSGGGLGSTSISADSYVAGEFKDAQSTSLNHILYPNQSDLGWECVQNSDDRYFESDRVIVVGEVGMSDDDYRWGATLGERSLDRALTAVGLSHEQYLSLKPGVSTEIAGRITTMLAEIDYANSGNSVLGIDLYDDEVLDRYFDGATRSGLYDAQPVSDWRDISTYIVDNGLYGSNVWATRPFEVELQRMTHQEQIDLYTDLKAEFDANGAYTDATPVDVFDSIEKMVVCLSSSRSNSEWGMGTKTGFEVAAKSAAQRPDDLTIATHEVIHHLQVTITAPLDGKIALERWFSEGQAVKLSGMAATSDKGHGRMTLDVISFLDASRMYGFANQNEYPDYGQAYNWFLGKFGQSEGVGLLFDIRNNSEHPHGHAFGHESFVEALNTLTPASCTYDCSYELSDYRLDYPTQLQNL</sequence>
<organism evidence="2 3">
    <name type="scientific">Vibrio quintilis</name>
    <dbReference type="NCBI Taxonomy" id="1117707"/>
    <lineage>
        <taxon>Bacteria</taxon>
        <taxon>Pseudomonadati</taxon>
        <taxon>Pseudomonadota</taxon>
        <taxon>Gammaproteobacteria</taxon>
        <taxon>Vibrionales</taxon>
        <taxon>Vibrionaceae</taxon>
        <taxon>Vibrio</taxon>
    </lineage>
</organism>